<proteinExistence type="predicted"/>
<evidence type="ECO:0000313" key="3">
    <source>
        <dbReference type="Proteomes" id="UP000629468"/>
    </source>
</evidence>
<dbReference type="AlphaFoldDB" id="A0A8H7EZ95"/>
<feature type="transmembrane region" description="Helical" evidence="1">
    <location>
        <begin position="20"/>
        <end position="40"/>
    </location>
</feature>
<evidence type="ECO:0000256" key="1">
    <source>
        <dbReference type="SAM" id="Phobius"/>
    </source>
</evidence>
<sequence length="151" mass="17425">MQLFFIIILIYGSYKYQDLVEMICMTHAYTFYIITVSFYLDNWRHWSVGKVIIDSTRQARWYSHNKPKLARRDEIVQFLIWFNLGEQICIAIFLLYLQLNGQTSRSVGLLSACGVIAGMSILGLIRLVYMYPISHAWGLDSGIDASQALEA</sequence>
<organism evidence="2 3">
    <name type="scientific">Agaricus bisporus var. burnettii</name>
    <dbReference type="NCBI Taxonomy" id="192524"/>
    <lineage>
        <taxon>Eukaryota</taxon>
        <taxon>Fungi</taxon>
        <taxon>Dikarya</taxon>
        <taxon>Basidiomycota</taxon>
        <taxon>Agaricomycotina</taxon>
        <taxon>Agaricomycetes</taxon>
        <taxon>Agaricomycetidae</taxon>
        <taxon>Agaricales</taxon>
        <taxon>Agaricineae</taxon>
        <taxon>Agaricaceae</taxon>
        <taxon>Agaricus</taxon>
    </lineage>
</organism>
<reference evidence="2 3" key="1">
    <citation type="journal article" name="Sci. Rep.">
        <title>Telomere-to-telomere assembled and centromere annotated genomes of the two main subspecies of the button mushroom Agaricus bisporus reveal especially polymorphic chromosome ends.</title>
        <authorList>
            <person name="Sonnenberg A.S.M."/>
            <person name="Sedaghat-Telgerd N."/>
            <person name="Lavrijssen B."/>
            <person name="Ohm R.A."/>
            <person name="Hendrickx P.M."/>
            <person name="Scholtmeijer K."/>
            <person name="Baars J.J.P."/>
            <person name="van Peer A."/>
        </authorList>
    </citation>
    <scope>NUCLEOTIDE SEQUENCE [LARGE SCALE GENOMIC DNA]</scope>
    <source>
        <strain evidence="2 3">H119_p4</strain>
    </source>
</reference>
<keyword evidence="1" id="KW-1133">Transmembrane helix</keyword>
<comment type="caution">
    <text evidence="2">The sequence shown here is derived from an EMBL/GenBank/DDBJ whole genome shotgun (WGS) entry which is preliminary data.</text>
</comment>
<accession>A0A8H7EZ95</accession>
<feature type="transmembrane region" description="Helical" evidence="1">
    <location>
        <begin position="109"/>
        <end position="129"/>
    </location>
</feature>
<feature type="transmembrane region" description="Helical" evidence="1">
    <location>
        <begin position="75"/>
        <end position="97"/>
    </location>
</feature>
<keyword evidence="1" id="KW-0472">Membrane</keyword>
<evidence type="ECO:0000313" key="2">
    <source>
        <dbReference type="EMBL" id="KAF7768426.1"/>
    </source>
</evidence>
<gene>
    <name evidence="2" type="ORF">Agabi119p4_7669</name>
</gene>
<dbReference type="Proteomes" id="UP000629468">
    <property type="component" value="Unassembled WGS sequence"/>
</dbReference>
<dbReference type="EMBL" id="JABXXO010000010">
    <property type="protein sequence ID" value="KAF7768426.1"/>
    <property type="molecule type" value="Genomic_DNA"/>
</dbReference>
<keyword evidence="1" id="KW-0812">Transmembrane</keyword>
<protein>
    <submittedName>
        <fullName evidence="2">Uncharacterized protein</fullName>
    </submittedName>
</protein>
<name>A0A8H7EZ95_AGABI</name>